<evidence type="ECO:0000256" key="7">
    <source>
        <dbReference type="SAM" id="MobiDB-lite"/>
    </source>
</evidence>
<evidence type="ECO:0000259" key="8">
    <source>
        <dbReference type="Pfam" id="PF04316"/>
    </source>
</evidence>
<comment type="caution">
    <text evidence="9">The sequence shown here is derived from an EMBL/GenBank/DDBJ whole genome shotgun (WGS) entry which is preliminary data.</text>
</comment>
<keyword evidence="9" id="KW-0969">Cilium</keyword>
<dbReference type="InterPro" id="IPR031316">
    <property type="entry name" value="FlgM_C"/>
</dbReference>
<evidence type="ECO:0000313" key="10">
    <source>
        <dbReference type="Proteomes" id="UP001597120"/>
    </source>
</evidence>
<dbReference type="InterPro" id="IPR007412">
    <property type="entry name" value="FlgM"/>
</dbReference>
<keyword evidence="4" id="KW-1005">Bacterial flagellum biogenesis</keyword>
<keyword evidence="5" id="KW-0805">Transcription regulation</keyword>
<keyword evidence="9" id="KW-0282">Flagellum</keyword>
<keyword evidence="6" id="KW-0804">Transcription</keyword>
<evidence type="ECO:0000256" key="2">
    <source>
        <dbReference type="ARBA" id="ARBA00017823"/>
    </source>
</evidence>
<keyword evidence="10" id="KW-1185">Reference proteome</keyword>
<keyword evidence="9" id="KW-0966">Cell projection</keyword>
<evidence type="ECO:0000256" key="6">
    <source>
        <dbReference type="ARBA" id="ARBA00023163"/>
    </source>
</evidence>
<dbReference type="EMBL" id="JBHTIU010000048">
    <property type="protein sequence ID" value="MFD0870473.1"/>
    <property type="molecule type" value="Genomic_DNA"/>
</dbReference>
<dbReference type="SUPFAM" id="SSF101498">
    <property type="entry name" value="Anti-sigma factor FlgM"/>
    <property type="match status" value="1"/>
</dbReference>
<evidence type="ECO:0000256" key="5">
    <source>
        <dbReference type="ARBA" id="ARBA00023015"/>
    </source>
</evidence>
<dbReference type="Proteomes" id="UP001597120">
    <property type="component" value="Unassembled WGS sequence"/>
</dbReference>
<gene>
    <name evidence="9" type="primary">flgM</name>
    <name evidence="9" type="ORF">ACFQ03_15060</name>
</gene>
<proteinExistence type="inferred from homology"/>
<organism evidence="9 10">
    <name type="scientific">Paenibacillus residui</name>
    <dbReference type="NCBI Taxonomy" id="629724"/>
    <lineage>
        <taxon>Bacteria</taxon>
        <taxon>Bacillati</taxon>
        <taxon>Bacillota</taxon>
        <taxon>Bacilli</taxon>
        <taxon>Bacillales</taxon>
        <taxon>Paenibacillaceae</taxon>
        <taxon>Paenibacillus</taxon>
    </lineage>
</organism>
<protein>
    <recommendedName>
        <fullName evidence="2">Negative regulator of flagellin synthesis</fullName>
    </recommendedName>
</protein>
<keyword evidence="3" id="KW-0678">Repressor</keyword>
<evidence type="ECO:0000256" key="3">
    <source>
        <dbReference type="ARBA" id="ARBA00022491"/>
    </source>
</evidence>
<feature type="region of interest" description="Disordered" evidence="7">
    <location>
        <begin position="42"/>
        <end position="62"/>
    </location>
</feature>
<evidence type="ECO:0000256" key="4">
    <source>
        <dbReference type="ARBA" id="ARBA00022795"/>
    </source>
</evidence>
<dbReference type="NCBIfam" id="TIGR03824">
    <property type="entry name" value="FlgM_jcvi"/>
    <property type="match status" value="1"/>
</dbReference>
<dbReference type="Pfam" id="PF04316">
    <property type="entry name" value="FlgM"/>
    <property type="match status" value="1"/>
</dbReference>
<evidence type="ECO:0000256" key="1">
    <source>
        <dbReference type="ARBA" id="ARBA00005322"/>
    </source>
</evidence>
<feature type="compositionally biased region" description="Polar residues" evidence="7">
    <location>
        <begin position="48"/>
        <end position="58"/>
    </location>
</feature>
<feature type="domain" description="Anti-sigma-28 factor FlgM C-terminal" evidence="8">
    <location>
        <begin position="35"/>
        <end position="89"/>
    </location>
</feature>
<evidence type="ECO:0000313" key="9">
    <source>
        <dbReference type="EMBL" id="MFD0870473.1"/>
    </source>
</evidence>
<accession>A0ABW3DAD8</accession>
<reference evidence="10" key="1">
    <citation type="journal article" date="2019" name="Int. J. Syst. Evol. Microbiol.">
        <title>The Global Catalogue of Microorganisms (GCM) 10K type strain sequencing project: providing services to taxonomists for standard genome sequencing and annotation.</title>
        <authorList>
            <consortium name="The Broad Institute Genomics Platform"/>
            <consortium name="The Broad Institute Genome Sequencing Center for Infectious Disease"/>
            <person name="Wu L."/>
            <person name="Ma J."/>
        </authorList>
    </citation>
    <scope>NUCLEOTIDE SEQUENCE [LARGE SCALE GENOMIC DNA]</scope>
    <source>
        <strain evidence="10">CCUG 57263</strain>
    </source>
</reference>
<name>A0ABW3DAD8_9BACL</name>
<dbReference type="RefSeq" id="WP_379289156.1">
    <property type="nucleotide sequence ID" value="NZ_JBHTIU010000048.1"/>
</dbReference>
<comment type="similarity">
    <text evidence="1">Belongs to the FlgM family.</text>
</comment>
<sequence>MKINDIQRIGAINPYQRNQNAYAQIQAGKKGKPKDEVQISPEAKELLSSRTEPASSEVSEARKKKVEDLKNAVSTGTYHVDAGKIAEKLYPYIK</sequence>
<dbReference type="InterPro" id="IPR035890">
    <property type="entry name" value="Anti-sigma-28_factor_FlgM_sf"/>
</dbReference>